<dbReference type="EMBL" id="AP022871">
    <property type="protein sequence ID" value="BCB90016.1"/>
    <property type="molecule type" value="Genomic_DNA"/>
</dbReference>
<dbReference type="Pfam" id="PF04199">
    <property type="entry name" value="Cyclase"/>
    <property type="match status" value="1"/>
</dbReference>
<dbReference type="RefSeq" id="WP_173162111.1">
    <property type="nucleotide sequence ID" value="NZ_AP022871.1"/>
</dbReference>
<dbReference type="Proteomes" id="UP000503011">
    <property type="component" value="Chromosome"/>
</dbReference>
<evidence type="ECO:0000313" key="2">
    <source>
        <dbReference type="Proteomes" id="UP000503011"/>
    </source>
</evidence>
<accession>A0A6F8YVD3</accession>
<evidence type="ECO:0000313" key="1">
    <source>
        <dbReference type="EMBL" id="BCB90016.1"/>
    </source>
</evidence>
<protein>
    <submittedName>
        <fullName evidence="1">Cyclase</fullName>
    </submittedName>
</protein>
<dbReference type="GO" id="GO:0019441">
    <property type="term" value="P:L-tryptophan catabolic process to kynurenine"/>
    <property type="evidence" value="ECO:0007669"/>
    <property type="project" value="InterPro"/>
</dbReference>
<proteinExistence type="predicted"/>
<dbReference type="InterPro" id="IPR037175">
    <property type="entry name" value="KFase_sf"/>
</dbReference>
<dbReference type="SUPFAM" id="SSF102198">
    <property type="entry name" value="Putative cyclase"/>
    <property type="match status" value="1"/>
</dbReference>
<gene>
    <name evidence="1" type="ORF">Psuf_073290</name>
</gene>
<name>A0A6F8YVD3_9ACTN</name>
<dbReference type="AlphaFoldDB" id="A0A6F8YVD3"/>
<keyword evidence="2" id="KW-1185">Reference proteome</keyword>
<dbReference type="KEGG" id="psuu:Psuf_073290"/>
<dbReference type="Gene3D" id="3.50.30.50">
    <property type="entry name" value="Putative cyclase"/>
    <property type="match status" value="1"/>
</dbReference>
<organism evidence="1 2">
    <name type="scientific">Phytohabitans suffuscus</name>
    <dbReference type="NCBI Taxonomy" id="624315"/>
    <lineage>
        <taxon>Bacteria</taxon>
        <taxon>Bacillati</taxon>
        <taxon>Actinomycetota</taxon>
        <taxon>Actinomycetes</taxon>
        <taxon>Micromonosporales</taxon>
        <taxon>Micromonosporaceae</taxon>
    </lineage>
</organism>
<dbReference type="InterPro" id="IPR007325">
    <property type="entry name" value="KFase/CYL"/>
</dbReference>
<sequence>MSEQRVASPRTFPTAGEAAFREKVRGLRRWGRWGEDDQRGAVNLVTPEKVREAAGLVRLGLPVSLSRAFPVAPAANNPNPAEHYLRRRVRGEHGEGSVTDYAGVNCHGKATTHLDALCHVWNHDGMWNGRDAAEVVTGDGVTFGGIEQFADGITTRGVLLDVPAFRGASFVEWERQVTGEELDAVARAAGVEVRPGDALVIHSGREAWDRAHPRPWGAPDPDGVYRLPGLHASCLDYFHDSDCGVVVWDMMDAVPNEYGVPHCTHAAIFALGLPLLDNALIEPLAQVCRRESRTDFMLTVAPLPIAGGTGSPVNPIAIL</sequence>
<reference evidence="1 2" key="1">
    <citation type="submission" date="2020-03" db="EMBL/GenBank/DDBJ databases">
        <title>Whole genome shotgun sequence of Phytohabitans suffuscus NBRC 105367.</title>
        <authorList>
            <person name="Komaki H."/>
            <person name="Tamura T."/>
        </authorList>
    </citation>
    <scope>NUCLEOTIDE SEQUENCE [LARGE SCALE GENOMIC DNA]</scope>
    <source>
        <strain evidence="1 2">NBRC 105367</strain>
    </source>
</reference>
<dbReference type="PANTHER" id="PTHR34861:SF10">
    <property type="entry name" value="CYCLASE"/>
    <property type="match status" value="1"/>
</dbReference>
<reference evidence="1 2" key="2">
    <citation type="submission" date="2020-03" db="EMBL/GenBank/DDBJ databases">
        <authorList>
            <person name="Ichikawa N."/>
            <person name="Kimura A."/>
            <person name="Kitahashi Y."/>
            <person name="Uohara A."/>
        </authorList>
    </citation>
    <scope>NUCLEOTIDE SEQUENCE [LARGE SCALE GENOMIC DNA]</scope>
    <source>
        <strain evidence="1 2">NBRC 105367</strain>
    </source>
</reference>
<dbReference type="GO" id="GO:0004061">
    <property type="term" value="F:arylformamidase activity"/>
    <property type="evidence" value="ECO:0007669"/>
    <property type="project" value="InterPro"/>
</dbReference>
<dbReference type="PANTHER" id="PTHR34861">
    <property type="match status" value="1"/>
</dbReference>